<dbReference type="Pfam" id="PF01957">
    <property type="entry name" value="NfeD"/>
    <property type="match status" value="1"/>
</dbReference>
<sequence>MAAALWLIGAILLAVAETAAGEFTLLMLGGGALVTAGATSVFDLPLWAQGLVFALSSVMFLLLVRPPLRRYVERKRGDAPSYLESLPGTKARVLQAVSGGDGGRVMIGGEEWSARTPYEGVAIPIGVEVTIVEIDGAVAIVVDS</sequence>
<evidence type="ECO:0000313" key="7">
    <source>
        <dbReference type="EMBL" id="KXP01432.1"/>
    </source>
</evidence>
<dbReference type="RefSeq" id="WP_068743334.1">
    <property type="nucleotide sequence ID" value="NZ_LSRE01000001.1"/>
</dbReference>
<organism evidence="7 8">
    <name type="scientific">Tsukamurella pseudospumae</name>
    <dbReference type="NCBI Taxonomy" id="239498"/>
    <lineage>
        <taxon>Bacteria</taxon>
        <taxon>Bacillati</taxon>
        <taxon>Actinomycetota</taxon>
        <taxon>Actinomycetes</taxon>
        <taxon>Mycobacteriales</taxon>
        <taxon>Tsukamurellaceae</taxon>
        <taxon>Tsukamurella</taxon>
    </lineage>
</organism>
<evidence type="ECO:0000313" key="8">
    <source>
        <dbReference type="Proteomes" id="UP000070409"/>
    </source>
</evidence>
<dbReference type="InterPro" id="IPR002810">
    <property type="entry name" value="NfeD-like_C"/>
</dbReference>
<gene>
    <name evidence="7" type="ORF">AXK61_01050</name>
</gene>
<keyword evidence="3 5" id="KW-1133">Transmembrane helix</keyword>
<protein>
    <recommendedName>
        <fullName evidence="6">NfeD-like C-terminal domain-containing protein</fullName>
    </recommendedName>
</protein>
<feature type="domain" description="NfeD-like C-terminal" evidence="6">
    <location>
        <begin position="84"/>
        <end position="141"/>
    </location>
</feature>
<reference evidence="7 8" key="1">
    <citation type="submission" date="2016-02" db="EMBL/GenBank/DDBJ databases">
        <authorList>
            <person name="Teng J.L."/>
            <person name="Tang Y."/>
            <person name="Huang Y."/>
            <person name="Guo F."/>
            <person name="Wei W."/>
            <person name="Chen J.H."/>
            <person name="Wong S.Y."/>
            <person name="Lau S.K."/>
            <person name="Woo P.C."/>
        </authorList>
    </citation>
    <scope>NUCLEOTIDE SEQUENCE [LARGE SCALE GENOMIC DNA]</scope>
    <source>
        <strain evidence="7 8">JCM 13375</strain>
    </source>
</reference>
<feature type="transmembrane region" description="Helical" evidence="5">
    <location>
        <begin position="44"/>
        <end position="64"/>
    </location>
</feature>
<evidence type="ECO:0000259" key="6">
    <source>
        <dbReference type="Pfam" id="PF01957"/>
    </source>
</evidence>
<proteinExistence type="predicted"/>
<comment type="subcellular location">
    <subcellularLocation>
        <location evidence="1">Membrane</location>
        <topology evidence="1">Multi-pass membrane protein</topology>
    </subcellularLocation>
</comment>
<evidence type="ECO:0000256" key="3">
    <source>
        <dbReference type="ARBA" id="ARBA00022989"/>
    </source>
</evidence>
<evidence type="ECO:0000256" key="5">
    <source>
        <dbReference type="SAM" id="Phobius"/>
    </source>
</evidence>
<accession>A0A137ZTC1</accession>
<comment type="caution">
    <text evidence="7">The sequence shown here is derived from an EMBL/GenBank/DDBJ whole genome shotgun (WGS) entry which is preliminary data.</text>
</comment>
<keyword evidence="2 5" id="KW-0812">Transmembrane</keyword>
<dbReference type="InterPro" id="IPR052165">
    <property type="entry name" value="Membrane_assoc_protease"/>
</dbReference>
<dbReference type="Proteomes" id="UP000070409">
    <property type="component" value="Unassembled WGS sequence"/>
</dbReference>
<dbReference type="SUPFAM" id="SSF141322">
    <property type="entry name" value="NfeD domain-like"/>
    <property type="match status" value="1"/>
</dbReference>
<dbReference type="Gene3D" id="2.40.50.140">
    <property type="entry name" value="Nucleic acid-binding proteins"/>
    <property type="match status" value="1"/>
</dbReference>
<name>A0A137ZTC1_9ACTN</name>
<dbReference type="InterPro" id="IPR012340">
    <property type="entry name" value="NA-bd_OB-fold"/>
</dbReference>
<dbReference type="PANTHER" id="PTHR33507">
    <property type="entry name" value="INNER MEMBRANE PROTEIN YBBJ"/>
    <property type="match status" value="1"/>
</dbReference>
<evidence type="ECO:0000256" key="4">
    <source>
        <dbReference type="ARBA" id="ARBA00023136"/>
    </source>
</evidence>
<evidence type="ECO:0000256" key="1">
    <source>
        <dbReference type="ARBA" id="ARBA00004141"/>
    </source>
</evidence>
<keyword evidence="4 5" id="KW-0472">Membrane</keyword>
<keyword evidence="8" id="KW-1185">Reference proteome</keyword>
<evidence type="ECO:0000256" key="2">
    <source>
        <dbReference type="ARBA" id="ARBA00022692"/>
    </source>
</evidence>
<dbReference type="PANTHER" id="PTHR33507:SF3">
    <property type="entry name" value="INNER MEMBRANE PROTEIN YBBJ"/>
    <property type="match status" value="1"/>
</dbReference>
<dbReference type="EMBL" id="LSRE01000001">
    <property type="protein sequence ID" value="KXP01432.1"/>
    <property type="molecule type" value="Genomic_DNA"/>
</dbReference>